<reference evidence="2 3" key="1">
    <citation type="submission" date="2019-02" db="EMBL/GenBank/DDBJ databases">
        <title>Deep-cultivation of Planctomycetes and their phenomic and genomic characterization uncovers novel biology.</title>
        <authorList>
            <person name="Wiegand S."/>
            <person name="Jogler M."/>
            <person name="Boedeker C."/>
            <person name="Pinto D."/>
            <person name="Vollmers J."/>
            <person name="Rivas-Marin E."/>
            <person name="Kohn T."/>
            <person name="Peeters S.H."/>
            <person name="Heuer A."/>
            <person name="Rast P."/>
            <person name="Oberbeckmann S."/>
            <person name="Bunk B."/>
            <person name="Jeske O."/>
            <person name="Meyerdierks A."/>
            <person name="Storesund J.E."/>
            <person name="Kallscheuer N."/>
            <person name="Luecker S."/>
            <person name="Lage O.M."/>
            <person name="Pohl T."/>
            <person name="Merkel B.J."/>
            <person name="Hornburger P."/>
            <person name="Mueller R.-W."/>
            <person name="Bruemmer F."/>
            <person name="Labrenz M."/>
            <person name="Spormann A.M."/>
            <person name="Op den Camp H."/>
            <person name="Overmann J."/>
            <person name="Amann R."/>
            <person name="Jetten M.S.M."/>
            <person name="Mascher T."/>
            <person name="Medema M.H."/>
            <person name="Devos D.P."/>
            <person name="Kaster A.-K."/>
            <person name="Ovreas L."/>
            <person name="Rohde M."/>
            <person name="Galperin M.Y."/>
            <person name="Jogler C."/>
        </authorList>
    </citation>
    <scope>NUCLEOTIDE SEQUENCE [LARGE SCALE GENOMIC DNA]</scope>
    <source>
        <strain evidence="2 3">Q31a</strain>
    </source>
</reference>
<keyword evidence="1" id="KW-0472">Membrane</keyword>
<dbReference type="KEGG" id="ahel:Q31a_06940"/>
<dbReference type="RefSeq" id="WP_145073919.1">
    <property type="nucleotide sequence ID" value="NZ_CP036298.1"/>
</dbReference>
<keyword evidence="1" id="KW-0812">Transmembrane</keyword>
<evidence type="ECO:0000256" key="1">
    <source>
        <dbReference type="SAM" id="Phobius"/>
    </source>
</evidence>
<dbReference type="AlphaFoldDB" id="A0A518G1D2"/>
<sequence length="241" mass="26817">MTAPTPSLPASDGPQRARRRSSVVVFGWAAALLCAFPMGCRQWAYGPEGMGLGPGPPAPIEVPVANPAHVGNVDPDFLWRQIVDTVDDHFRIRSEQPVLRNNLTVLEGNLSTYPEVSGTSLEPWRNDAARGFERLQSTFQTIRRTANVRVVPEAGGYLIDVSVVKEQEDVDQSQFSTAGALAQRHDGTIVRNENQLRQMPVTLGWYEIGRDRDLEHRLMENILGRISNVEPPPQKLLHHSR</sequence>
<organism evidence="2 3">
    <name type="scientific">Aureliella helgolandensis</name>
    <dbReference type="NCBI Taxonomy" id="2527968"/>
    <lineage>
        <taxon>Bacteria</taxon>
        <taxon>Pseudomonadati</taxon>
        <taxon>Planctomycetota</taxon>
        <taxon>Planctomycetia</taxon>
        <taxon>Pirellulales</taxon>
        <taxon>Pirellulaceae</taxon>
        <taxon>Aureliella</taxon>
    </lineage>
</organism>
<gene>
    <name evidence="2" type="ORF">Q31a_06940</name>
</gene>
<dbReference type="EMBL" id="CP036298">
    <property type="protein sequence ID" value="QDV22409.1"/>
    <property type="molecule type" value="Genomic_DNA"/>
</dbReference>
<dbReference type="Proteomes" id="UP000318017">
    <property type="component" value="Chromosome"/>
</dbReference>
<accession>A0A518G1D2</accession>
<name>A0A518G1D2_9BACT</name>
<keyword evidence="1" id="KW-1133">Transmembrane helix</keyword>
<evidence type="ECO:0000313" key="3">
    <source>
        <dbReference type="Proteomes" id="UP000318017"/>
    </source>
</evidence>
<protein>
    <submittedName>
        <fullName evidence="2">Uncharacterized protein</fullName>
    </submittedName>
</protein>
<evidence type="ECO:0000313" key="2">
    <source>
        <dbReference type="EMBL" id="QDV22409.1"/>
    </source>
</evidence>
<dbReference type="OrthoDB" id="289390at2"/>
<proteinExistence type="predicted"/>
<keyword evidence="3" id="KW-1185">Reference proteome</keyword>
<feature type="transmembrane region" description="Helical" evidence="1">
    <location>
        <begin position="21"/>
        <end position="39"/>
    </location>
</feature>